<dbReference type="PANTHER" id="PTHR33332">
    <property type="entry name" value="REVERSE TRANSCRIPTASE DOMAIN-CONTAINING PROTEIN"/>
    <property type="match status" value="1"/>
</dbReference>
<evidence type="ECO:0000259" key="1">
    <source>
        <dbReference type="PROSITE" id="PS50878"/>
    </source>
</evidence>
<dbReference type="AlphaFoldDB" id="A0A3M0KFY2"/>
<evidence type="ECO:0000313" key="3">
    <source>
        <dbReference type="Proteomes" id="UP000269221"/>
    </source>
</evidence>
<keyword evidence="3" id="KW-1185">Reference proteome</keyword>
<reference evidence="2 3" key="1">
    <citation type="submission" date="2018-07" db="EMBL/GenBank/DDBJ databases">
        <title>A high quality draft genome assembly of the barn swallow (H. rustica rustica).</title>
        <authorList>
            <person name="Formenti G."/>
            <person name="Chiara M."/>
            <person name="Poveda L."/>
            <person name="Francoijs K.-J."/>
            <person name="Bonisoli-Alquati A."/>
            <person name="Canova L."/>
            <person name="Gianfranceschi L."/>
            <person name="Horner D.S."/>
            <person name="Saino N."/>
        </authorList>
    </citation>
    <scope>NUCLEOTIDE SEQUENCE [LARGE SCALE GENOMIC DNA]</scope>
    <source>
        <strain evidence="2">Chelidonia</strain>
        <tissue evidence="2">Blood</tissue>
    </source>
</reference>
<feature type="domain" description="Reverse transcriptase" evidence="1">
    <location>
        <begin position="1"/>
        <end position="202"/>
    </location>
</feature>
<accession>A0A3M0KFY2</accession>
<dbReference type="PROSITE" id="PS50878">
    <property type="entry name" value="RT_POL"/>
    <property type="match status" value="1"/>
</dbReference>
<evidence type="ECO:0000313" key="2">
    <source>
        <dbReference type="EMBL" id="RMC09990.1"/>
    </source>
</evidence>
<gene>
    <name evidence="2" type="ORF">DUI87_12780</name>
</gene>
<dbReference type="Proteomes" id="UP000269221">
    <property type="component" value="Unassembled WGS sequence"/>
</dbReference>
<organism evidence="2 3">
    <name type="scientific">Hirundo rustica rustica</name>
    <dbReference type="NCBI Taxonomy" id="333673"/>
    <lineage>
        <taxon>Eukaryota</taxon>
        <taxon>Metazoa</taxon>
        <taxon>Chordata</taxon>
        <taxon>Craniata</taxon>
        <taxon>Vertebrata</taxon>
        <taxon>Euteleostomi</taxon>
        <taxon>Archelosauria</taxon>
        <taxon>Archosauria</taxon>
        <taxon>Dinosauria</taxon>
        <taxon>Saurischia</taxon>
        <taxon>Theropoda</taxon>
        <taxon>Coelurosauria</taxon>
        <taxon>Aves</taxon>
        <taxon>Neognathae</taxon>
        <taxon>Neoaves</taxon>
        <taxon>Telluraves</taxon>
        <taxon>Australaves</taxon>
        <taxon>Passeriformes</taxon>
        <taxon>Sylvioidea</taxon>
        <taxon>Hirundinidae</taxon>
        <taxon>Hirundo</taxon>
    </lineage>
</organism>
<dbReference type="OrthoDB" id="416454at2759"/>
<dbReference type="InterPro" id="IPR000477">
    <property type="entry name" value="RT_dom"/>
</dbReference>
<proteinExistence type="predicted"/>
<comment type="caution">
    <text evidence="2">The sequence shown here is derived from an EMBL/GenBank/DDBJ whole genome shotgun (WGS) entry which is preliminary data.</text>
</comment>
<protein>
    <recommendedName>
        <fullName evidence="1">Reverse transcriptase domain-containing protein</fullName>
    </recommendedName>
</protein>
<dbReference type="Pfam" id="PF00078">
    <property type="entry name" value="RVT_1"/>
    <property type="match status" value="1"/>
</dbReference>
<dbReference type="EMBL" id="QRBI01000112">
    <property type="protein sequence ID" value="RMC09990.1"/>
    <property type="molecule type" value="Genomic_DNA"/>
</dbReference>
<sequence length="202" mass="22372">MLEDPFQPKPFYDSIIVPASYEWCKFEGRGQRRLMPPSKDDPGGGVKRGHTDYSIPEAELVLAVLGSVSQNMTTIKTTEEIISGKAFDTVSHSILLDKLAARGLDRNTLHWVRNWLDGRAQRVMVNGAASSWQPGTSGVPQGSVLGPVLFSIFIDDMDEDIESFIGKFADDTELAACVSLLEDRMALQRDLPIWMDGQSLTR</sequence>
<name>A0A3M0KFY2_HIRRU</name>